<dbReference type="PANTHER" id="PTHR43393:SF3">
    <property type="entry name" value="LYSINE DECARBOXYLASE-LIKE PROTEIN"/>
    <property type="match status" value="1"/>
</dbReference>
<dbReference type="InterPro" id="IPR005269">
    <property type="entry name" value="LOG"/>
</dbReference>
<evidence type="ECO:0000256" key="2">
    <source>
        <dbReference type="ARBA" id="ARBA00011985"/>
    </source>
</evidence>
<dbReference type="Proteomes" id="UP001231616">
    <property type="component" value="Unassembled WGS sequence"/>
</dbReference>
<reference evidence="4 5" key="1">
    <citation type="submission" date="2023-08" db="EMBL/GenBank/DDBJ databases">
        <authorList>
            <person name="Joshi A."/>
            <person name="Thite S."/>
        </authorList>
    </citation>
    <scope>NUCLEOTIDE SEQUENCE [LARGE SCALE GENOMIC DNA]</scope>
    <source>
        <strain evidence="4 5">AC40</strain>
    </source>
</reference>
<accession>A0ABT9GVV6</accession>
<comment type="catalytic activity">
    <reaction evidence="1">
        <text>AMP + H2O = D-ribose 5-phosphate + adenine</text>
        <dbReference type="Rhea" id="RHEA:20129"/>
        <dbReference type="ChEBI" id="CHEBI:15377"/>
        <dbReference type="ChEBI" id="CHEBI:16708"/>
        <dbReference type="ChEBI" id="CHEBI:78346"/>
        <dbReference type="ChEBI" id="CHEBI:456215"/>
        <dbReference type="EC" id="3.2.2.4"/>
    </reaction>
</comment>
<dbReference type="Gene3D" id="3.40.50.450">
    <property type="match status" value="1"/>
</dbReference>
<organism evidence="4 5">
    <name type="scientific">Alkalimonas collagenimarina</name>
    <dbReference type="NCBI Taxonomy" id="400390"/>
    <lineage>
        <taxon>Bacteria</taxon>
        <taxon>Pseudomonadati</taxon>
        <taxon>Pseudomonadota</taxon>
        <taxon>Gammaproteobacteria</taxon>
        <taxon>Alkalimonas</taxon>
    </lineage>
</organism>
<evidence type="ECO:0000256" key="3">
    <source>
        <dbReference type="ARBA" id="ARBA00031983"/>
    </source>
</evidence>
<protein>
    <recommendedName>
        <fullName evidence="3">AMP nucleosidase</fullName>
        <ecNumber evidence="2">3.2.2.4</ecNumber>
    </recommendedName>
    <alternativeName>
        <fullName evidence="3">AMP nucleosidase</fullName>
    </alternativeName>
</protein>
<dbReference type="EMBL" id="JAUZVZ010000002">
    <property type="protein sequence ID" value="MDP4534850.1"/>
    <property type="molecule type" value="Genomic_DNA"/>
</dbReference>
<dbReference type="RefSeq" id="WP_305892122.1">
    <property type="nucleotide sequence ID" value="NZ_JAUZVZ010000002.1"/>
</dbReference>
<comment type="caution">
    <text evidence="4">The sequence shown here is derived from an EMBL/GenBank/DDBJ whole genome shotgun (WGS) entry which is preliminary data.</text>
</comment>
<gene>
    <name evidence="4" type="ORF">Q3O60_01425</name>
</gene>
<name>A0ABT9GVV6_9GAMM</name>
<sequence length="304" mass="34475">MSKSNHNKSTHGEQSQLYRRHLNSAQNSVEAINTLQDHASYRLAFADHEFLMQDELRHVRLQLEYLKPQLVLEQHQVKATIVVFGSARFLAPEDANAALEQAEAALTAEPDDPFHQKQLQTAKRDLTNSRYYQASQQFAHQVTTHSELNPNCSLMIISGGGPGIMEAANRGAMQAGGKSIGLNIVLPREQHPNPYITPEFCFQFHYFAIRKMHFLQRARALVAFPGGFGTLDELFETLTLLQTRKAEAVPVILYDEQFWRRLINFDMLVETGVISASDLELITFVDSPEHAWQVIYDFYDLGAT</sequence>
<evidence type="ECO:0000313" key="5">
    <source>
        <dbReference type="Proteomes" id="UP001231616"/>
    </source>
</evidence>
<dbReference type="NCBIfam" id="TIGR00730">
    <property type="entry name" value="Rossman fold protein, TIGR00730 family"/>
    <property type="match status" value="1"/>
</dbReference>
<dbReference type="EC" id="3.2.2.4" evidence="2"/>
<evidence type="ECO:0000313" key="4">
    <source>
        <dbReference type="EMBL" id="MDP4534850.1"/>
    </source>
</evidence>
<proteinExistence type="predicted"/>
<dbReference type="InterPro" id="IPR052341">
    <property type="entry name" value="LOG_family_nucleotidases"/>
</dbReference>
<keyword evidence="5" id="KW-1185">Reference proteome</keyword>
<evidence type="ECO:0000256" key="1">
    <source>
        <dbReference type="ARBA" id="ARBA00000274"/>
    </source>
</evidence>
<dbReference type="PANTHER" id="PTHR43393">
    <property type="entry name" value="CYTOKININ RIBOSIDE 5'-MONOPHOSPHATE PHOSPHORIBOHYDROLASE"/>
    <property type="match status" value="1"/>
</dbReference>
<dbReference type="SUPFAM" id="SSF102405">
    <property type="entry name" value="MCP/YpsA-like"/>
    <property type="match status" value="1"/>
</dbReference>
<dbReference type="Pfam" id="PF03641">
    <property type="entry name" value="Lysine_decarbox"/>
    <property type="match status" value="1"/>
</dbReference>
<dbReference type="InterPro" id="IPR031100">
    <property type="entry name" value="LOG_fam"/>
</dbReference>